<proteinExistence type="inferred from homology"/>
<evidence type="ECO:0000256" key="1">
    <source>
        <dbReference type="ARBA" id="ARBA00009437"/>
    </source>
</evidence>
<reference evidence="6 7" key="1">
    <citation type="submission" date="2019-09" db="EMBL/GenBank/DDBJ databases">
        <title>Draft genome sequence of Acinetobacter tandoii W4-4-4 isolated from environmental water sample.</title>
        <authorList>
            <person name="Wee S.K."/>
            <person name="Yan B."/>
            <person name="Mustaffa S.B."/>
            <person name="Yap E.P.H."/>
        </authorList>
    </citation>
    <scope>NUCLEOTIDE SEQUENCE [LARGE SCALE GENOMIC DNA]</scope>
    <source>
        <strain evidence="6 7">W4-4-4</strain>
    </source>
</reference>
<dbReference type="InterPro" id="IPR000847">
    <property type="entry name" value="LysR_HTH_N"/>
</dbReference>
<evidence type="ECO:0000256" key="2">
    <source>
        <dbReference type="ARBA" id="ARBA00023015"/>
    </source>
</evidence>
<keyword evidence="4" id="KW-0804">Transcription</keyword>
<dbReference type="Pfam" id="PF03466">
    <property type="entry name" value="LysR_substrate"/>
    <property type="match status" value="1"/>
</dbReference>
<accession>A0A5N4W989</accession>
<dbReference type="SUPFAM" id="SSF53850">
    <property type="entry name" value="Periplasmic binding protein-like II"/>
    <property type="match status" value="1"/>
</dbReference>
<dbReference type="InterPro" id="IPR058163">
    <property type="entry name" value="LysR-type_TF_proteobact-type"/>
</dbReference>
<dbReference type="GO" id="GO:0043565">
    <property type="term" value="F:sequence-specific DNA binding"/>
    <property type="evidence" value="ECO:0007669"/>
    <property type="project" value="TreeGrafter"/>
</dbReference>
<dbReference type="FunFam" id="1.10.10.10:FF:000001">
    <property type="entry name" value="LysR family transcriptional regulator"/>
    <property type="match status" value="1"/>
</dbReference>
<dbReference type="Gene3D" id="3.40.190.290">
    <property type="match status" value="1"/>
</dbReference>
<dbReference type="AlphaFoldDB" id="A0A5N4W989"/>
<feature type="domain" description="HTH lysR-type" evidence="5">
    <location>
        <begin position="1"/>
        <end position="59"/>
    </location>
</feature>
<evidence type="ECO:0000313" key="7">
    <source>
        <dbReference type="Proteomes" id="UP000325788"/>
    </source>
</evidence>
<evidence type="ECO:0000256" key="3">
    <source>
        <dbReference type="ARBA" id="ARBA00023125"/>
    </source>
</evidence>
<gene>
    <name evidence="6" type="ORF">F4W09_15895</name>
</gene>
<dbReference type="GO" id="GO:0006351">
    <property type="term" value="P:DNA-templated transcription"/>
    <property type="evidence" value="ECO:0007669"/>
    <property type="project" value="TreeGrafter"/>
</dbReference>
<comment type="caution">
    <text evidence="6">The sequence shown here is derived from an EMBL/GenBank/DDBJ whole genome shotgun (WGS) entry which is preliminary data.</text>
</comment>
<dbReference type="EMBL" id="VXLD01000018">
    <property type="protein sequence ID" value="KAB1851745.1"/>
    <property type="molecule type" value="Genomic_DNA"/>
</dbReference>
<dbReference type="PANTHER" id="PTHR30537">
    <property type="entry name" value="HTH-TYPE TRANSCRIPTIONAL REGULATOR"/>
    <property type="match status" value="1"/>
</dbReference>
<dbReference type="RefSeq" id="WP_151505354.1">
    <property type="nucleotide sequence ID" value="NZ_VXLD01000018.1"/>
</dbReference>
<sequence length="295" mass="33813">MDTLKAIQVFVCITQQGSLTKAADHLNVSRAMVSRYLEHLENHFSTRLFHRNTRKISLTAAGEQALHYCENILQQQQLLLDMTQDQQQTGMIRLTTGLFLLQNGLAECIQRFREQFPFVQFDIVITEDTLDLIDAQIDLAFRISPKIAEGLIARPLFPIDSVLCAHPDYLAQAPEIQHPEQLLQHTCLTHHSMHSVWTLNAPNQHPQNYNLHSVIKSNDAYALLEMCKQAQGIAMLPTALVQTELNQNRLHQILPDYALPQMQLSVVYSSRRHLSKKTQEFIAFVIQHFNLSEKK</sequence>
<dbReference type="Pfam" id="PF00126">
    <property type="entry name" value="HTH_1"/>
    <property type="match status" value="1"/>
</dbReference>
<dbReference type="InterPro" id="IPR005119">
    <property type="entry name" value="LysR_subst-bd"/>
</dbReference>
<dbReference type="InterPro" id="IPR036390">
    <property type="entry name" value="WH_DNA-bd_sf"/>
</dbReference>
<protein>
    <submittedName>
        <fullName evidence="6">LysR family transcriptional regulator</fullName>
    </submittedName>
</protein>
<name>A0A5N4W989_9GAMM</name>
<dbReference type="Gene3D" id="1.10.10.10">
    <property type="entry name" value="Winged helix-like DNA-binding domain superfamily/Winged helix DNA-binding domain"/>
    <property type="match status" value="1"/>
</dbReference>
<keyword evidence="3" id="KW-0238">DNA-binding</keyword>
<comment type="similarity">
    <text evidence="1">Belongs to the LysR transcriptional regulatory family.</text>
</comment>
<keyword evidence="2" id="KW-0805">Transcription regulation</keyword>
<dbReference type="InterPro" id="IPR036388">
    <property type="entry name" value="WH-like_DNA-bd_sf"/>
</dbReference>
<dbReference type="PROSITE" id="PS50931">
    <property type="entry name" value="HTH_LYSR"/>
    <property type="match status" value="1"/>
</dbReference>
<organism evidence="6 7">
    <name type="scientific">Acinetobacter tandoii</name>
    <dbReference type="NCBI Taxonomy" id="202954"/>
    <lineage>
        <taxon>Bacteria</taxon>
        <taxon>Pseudomonadati</taxon>
        <taxon>Pseudomonadota</taxon>
        <taxon>Gammaproteobacteria</taxon>
        <taxon>Moraxellales</taxon>
        <taxon>Moraxellaceae</taxon>
        <taxon>Acinetobacter</taxon>
    </lineage>
</organism>
<evidence type="ECO:0000256" key="4">
    <source>
        <dbReference type="ARBA" id="ARBA00023163"/>
    </source>
</evidence>
<dbReference type="PANTHER" id="PTHR30537:SF35">
    <property type="entry name" value="TRANSCRIPTIONAL REGULATORY PROTEIN"/>
    <property type="match status" value="1"/>
</dbReference>
<dbReference type="Proteomes" id="UP000325788">
    <property type="component" value="Unassembled WGS sequence"/>
</dbReference>
<dbReference type="GO" id="GO:0003700">
    <property type="term" value="F:DNA-binding transcription factor activity"/>
    <property type="evidence" value="ECO:0007669"/>
    <property type="project" value="InterPro"/>
</dbReference>
<dbReference type="SUPFAM" id="SSF46785">
    <property type="entry name" value="Winged helix' DNA-binding domain"/>
    <property type="match status" value="1"/>
</dbReference>
<evidence type="ECO:0000313" key="6">
    <source>
        <dbReference type="EMBL" id="KAB1851745.1"/>
    </source>
</evidence>
<dbReference type="CDD" id="cd08422">
    <property type="entry name" value="PBP2_CrgA_like"/>
    <property type="match status" value="1"/>
</dbReference>
<evidence type="ECO:0000259" key="5">
    <source>
        <dbReference type="PROSITE" id="PS50931"/>
    </source>
</evidence>